<dbReference type="STRING" id="990371.SAMN05421813_1376"/>
<feature type="domain" description="YdbS-like PH" evidence="2">
    <location>
        <begin position="401"/>
        <end position="473"/>
    </location>
</feature>
<organism evidence="3 4">
    <name type="scientific">Daejeonella rubra</name>
    <dbReference type="NCBI Taxonomy" id="990371"/>
    <lineage>
        <taxon>Bacteria</taxon>
        <taxon>Pseudomonadati</taxon>
        <taxon>Bacteroidota</taxon>
        <taxon>Sphingobacteriia</taxon>
        <taxon>Sphingobacteriales</taxon>
        <taxon>Sphingobacteriaceae</taxon>
        <taxon>Daejeonella</taxon>
    </lineage>
</organism>
<evidence type="ECO:0000313" key="4">
    <source>
        <dbReference type="Proteomes" id="UP000199226"/>
    </source>
</evidence>
<evidence type="ECO:0000313" key="3">
    <source>
        <dbReference type="EMBL" id="SDN06147.1"/>
    </source>
</evidence>
<dbReference type="AlphaFoldDB" id="A0A1G9YAR0"/>
<accession>A0A1G9YAR0</accession>
<dbReference type="InterPro" id="IPR014529">
    <property type="entry name" value="UCP026631"/>
</dbReference>
<dbReference type="PANTHER" id="PTHR34473">
    <property type="entry name" value="UPF0699 TRANSMEMBRANE PROTEIN YDBS"/>
    <property type="match status" value="1"/>
</dbReference>
<dbReference type="RefSeq" id="WP_090706886.1">
    <property type="nucleotide sequence ID" value="NZ_FNHH01000037.1"/>
</dbReference>
<feature type="domain" description="YdbS-like PH" evidence="2">
    <location>
        <begin position="70"/>
        <end position="145"/>
    </location>
</feature>
<evidence type="ECO:0000256" key="1">
    <source>
        <dbReference type="SAM" id="Phobius"/>
    </source>
</evidence>
<feature type="transmembrane region" description="Helical" evidence="1">
    <location>
        <begin position="352"/>
        <end position="374"/>
    </location>
</feature>
<keyword evidence="1" id="KW-1133">Transmembrane helix</keyword>
<feature type="transmembrane region" description="Helical" evidence="1">
    <location>
        <begin position="183"/>
        <end position="200"/>
    </location>
</feature>
<dbReference type="InterPro" id="IPR005182">
    <property type="entry name" value="YdbS-like_PH"/>
</dbReference>
<keyword evidence="1" id="KW-0812">Transmembrane</keyword>
<keyword evidence="4" id="KW-1185">Reference proteome</keyword>
<feature type="transmembrane region" description="Helical" evidence="1">
    <location>
        <begin position="20"/>
        <end position="41"/>
    </location>
</feature>
<dbReference type="Proteomes" id="UP000199226">
    <property type="component" value="Unassembled WGS sequence"/>
</dbReference>
<dbReference type="Pfam" id="PF03703">
    <property type="entry name" value="bPH_2"/>
    <property type="match status" value="2"/>
</dbReference>
<dbReference type="PANTHER" id="PTHR34473:SF2">
    <property type="entry name" value="UPF0699 TRANSMEMBRANE PROTEIN YDBT"/>
    <property type="match status" value="1"/>
</dbReference>
<feature type="transmembrane region" description="Helical" evidence="1">
    <location>
        <begin position="220"/>
        <end position="245"/>
    </location>
</feature>
<protein>
    <submittedName>
        <fullName evidence="3">Uncharacterized membrane protein YdbT, contains bPH2 (Pleckstrin homology) domain</fullName>
    </submittedName>
</protein>
<dbReference type="PIRSF" id="PIRSF026631">
    <property type="entry name" value="UCP026631"/>
    <property type="match status" value="1"/>
</dbReference>
<name>A0A1G9YAR0_9SPHI</name>
<keyword evidence="1" id="KW-0472">Membrane</keyword>
<gene>
    <name evidence="3" type="ORF">SAMN05421813_1376</name>
</gene>
<dbReference type="OrthoDB" id="1049931at2"/>
<dbReference type="EMBL" id="FNHH01000037">
    <property type="protein sequence ID" value="SDN06147.1"/>
    <property type="molecule type" value="Genomic_DNA"/>
</dbReference>
<evidence type="ECO:0000259" key="2">
    <source>
        <dbReference type="Pfam" id="PF03703"/>
    </source>
</evidence>
<reference evidence="4" key="1">
    <citation type="submission" date="2016-10" db="EMBL/GenBank/DDBJ databases">
        <authorList>
            <person name="Varghese N."/>
            <person name="Submissions S."/>
        </authorList>
    </citation>
    <scope>NUCLEOTIDE SEQUENCE [LARGE SCALE GENOMIC DNA]</scope>
    <source>
        <strain evidence="4">DSM 24536</strain>
    </source>
</reference>
<feature type="transmembrane region" description="Helical" evidence="1">
    <location>
        <begin position="53"/>
        <end position="73"/>
    </location>
</feature>
<feature type="transmembrane region" description="Helical" evidence="1">
    <location>
        <begin position="380"/>
        <end position="397"/>
    </location>
</feature>
<sequence>MSASVLSEFRRQPFMAVGQILFKTIIQLLKSIWPFILLVLVRSDGERDTAGEFILIVLPAFALSKALVDYFFFKFRITEEEVQVKTGFFSRKQITLPLHKIQAVHINQSWIQKIFNLSELAFDTPGSGKAEVTIQLEKQQAEELMAFVLQKSTAAEKTENNDDLIAELSFRDLLKLGLTSNHFETLLILIGLFLSFLNNIKDIVDDYFNENLLEVSANKLLESSILFISMGVFAILILSVVVSLIRTILAYINFRITKTAQGFNISKGLINSSQKLVPFEKVQFLSWKTNWLRKQISMFLFEFHTIGGKEVKNKLKIKIPVTSELILQKLATTYIPEIPEHFASSLKVHPSYLFRNTLFFGILPSVILAIPLFIFADEKALLLLLLPFYVFLYFWLYSRKFLFSWTSNLININTGVFGKRTVILKWEKIQSVKISQSLFQQRKSLADLIVHTAGGTITAPYIPLEAARELQNFALYKVESSGEGW</sequence>
<proteinExistence type="predicted"/>